<dbReference type="InParanoid" id="G9MIJ0"/>
<organism evidence="2 3">
    <name type="scientific">Hypocrea virens (strain Gv29-8 / FGSC 10586)</name>
    <name type="common">Gliocladium virens</name>
    <name type="synonym">Trichoderma virens</name>
    <dbReference type="NCBI Taxonomy" id="413071"/>
    <lineage>
        <taxon>Eukaryota</taxon>
        <taxon>Fungi</taxon>
        <taxon>Dikarya</taxon>
        <taxon>Ascomycota</taxon>
        <taxon>Pezizomycotina</taxon>
        <taxon>Sordariomycetes</taxon>
        <taxon>Hypocreomycetidae</taxon>
        <taxon>Hypocreales</taxon>
        <taxon>Hypocreaceae</taxon>
        <taxon>Trichoderma</taxon>
    </lineage>
</organism>
<dbReference type="VEuPathDB" id="FungiDB:TRIVIDRAFT_185782"/>
<comment type="caution">
    <text evidence="2">The sequence shown here is derived from an EMBL/GenBank/DDBJ whole genome shotgun (WGS) entry which is preliminary data.</text>
</comment>
<protein>
    <submittedName>
        <fullName evidence="2">Uncharacterized protein</fullName>
    </submittedName>
</protein>
<proteinExistence type="predicted"/>
<dbReference type="Proteomes" id="UP000007115">
    <property type="component" value="Unassembled WGS sequence"/>
</dbReference>
<evidence type="ECO:0000313" key="2">
    <source>
        <dbReference type="EMBL" id="EHK25307.1"/>
    </source>
</evidence>
<gene>
    <name evidence="2" type="ORF">TRIVIDRAFT_185782</name>
</gene>
<evidence type="ECO:0000256" key="1">
    <source>
        <dbReference type="SAM" id="Phobius"/>
    </source>
</evidence>
<evidence type="ECO:0000313" key="3">
    <source>
        <dbReference type="Proteomes" id="UP000007115"/>
    </source>
</evidence>
<accession>G9MIJ0</accession>
<sequence>MLDTDGDTRLRSLVYLDDYTDLVLTVLLFLFAVYAVDEGNMASTYVSIRVLKGTFRYNCVEQAF</sequence>
<dbReference type="AlphaFoldDB" id="G9MIJ0"/>
<dbReference type="RefSeq" id="XP_013959516.1">
    <property type="nucleotide sequence ID" value="XM_014104041.1"/>
</dbReference>
<reference evidence="2 3" key="1">
    <citation type="journal article" date="2011" name="Genome Biol.">
        <title>Comparative genome sequence analysis underscores mycoparasitism as the ancestral life style of Trichoderma.</title>
        <authorList>
            <person name="Kubicek C.P."/>
            <person name="Herrera-Estrella A."/>
            <person name="Seidl-Seiboth V."/>
            <person name="Martinez D.A."/>
            <person name="Druzhinina I.S."/>
            <person name="Thon M."/>
            <person name="Zeilinger S."/>
            <person name="Casas-Flores S."/>
            <person name="Horwitz B.A."/>
            <person name="Mukherjee P.K."/>
            <person name="Mukherjee M."/>
            <person name="Kredics L."/>
            <person name="Alcaraz L.D."/>
            <person name="Aerts A."/>
            <person name="Antal Z."/>
            <person name="Atanasova L."/>
            <person name="Cervantes-Badillo M.G."/>
            <person name="Challacombe J."/>
            <person name="Chertkov O."/>
            <person name="McCluskey K."/>
            <person name="Coulpier F."/>
            <person name="Deshpande N."/>
            <person name="von Doehren H."/>
            <person name="Ebbole D.J."/>
            <person name="Esquivel-Naranjo E.U."/>
            <person name="Fekete E."/>
            <person name="Flipphi M."/>
            <person name="Glaser F."/>
            <person name="Gomez-Rodriguez E.Y."/>
            <person name="Gruber S."/>
            <person name="Han C."/>
            <person name="Henrissat B."/>
            <person name="Hermosa R."/>
            <person name="Hernandez-Onate M."/>
            <person name="Karaffa L."/>
            <person name="Kosti I."/>
            <person name="Le Crom S."/>
            <person name="Lindquist E."/>
            <person name="Lucas S."/>
            <person name="Luebeck M."/>
            <person name="Luebeck P.S."/>
            <person name="Margeot A."/>
            <person name="Metz B."/>
            <person name="Misra M."/>
            <person name="Nevalainen H."/>
            <person name="Omann M."/>
            <person name="Packer N."/>
            <person name="Perrone G."/>
            <person name="Uresti-Rivera E.E."/>
            <person name="Salamov A."/>
            <person name="Schmoll M."/>
            <person name="Seiboth B."/>
            <person name="Shapiro H."/>
            <person name="Sukno S."/>
            <person name="Tamayo-Ramos J.A."/>
            <person name="Tisch D."/>
            <person name="Wiest A."/>
            <person name="Wilkinson H.H."/>
            <person name="Zhang M."/>
            <person name="Coutinho P.M."/>
            <person name="Kenerley C.M."/>
            <person name="Monte E."/>
            <person name="Baker S.E."/>
            <person name="Grigoriev I.V."/>
        </authorList>
    </citation>
    <scope>NUCLEOTIDE SEQUENCE [LARGE SCALE GENOMIC DNA]</scope>
    <source>
        <strain evidence="3">Gv29-8 / FGSC 10586</strain>
    </source>
</reference>
<keyword evidence="1" id="KW-0472">Membrane</keyword>
<dbReference type="HOGENOM" id="CLU_2867956_0_0_1"/>
<name>G9MIJ0_HYPVG</name>
<keyword evidence="3" id="KW-1185">Reference proteome</keyword>
<keyword evidence="1" id="KW-0812">Transmembrane</keyword>
<keyword evidence="1" id="KW-1133">Transmembrane helix</keyword>
<dbReference type="GeneID" id="25789245"/>
<feature type="transmembrane region" description="Helical" evidence="1">
    <location>
        <begin position="19"/>
        <end position="36"/>
    </location>
</feature>
<dbReference type="EMBL" id="ABDF02000003">
    <property type="protein sequence ID" value="EHK25307.1"/>
    <property type="molecule type" value="Genomic_DNA"/>
</dbReference>